<feature type="transmembrane region" description="Helical" evidence="6">
    <location>
        <begin position="121"/>
        <end position="143"/>
    </location>
</feature>
<reference evidence="8" key="1">
    <citation type="submission" date="2016-06" db="EMBL/GenBank/DDBJ databases">
        <authorList>
            <person name="Sutton G."/>
            <person name="Brinkac L."/>
            <person name="Sanka R."/>
            <person name="Adams M."/>
            <person name="Lau E."/>
            <person name="Mehaffy C."/>
            <person name="Tameris M."/>
            <person name="Hatherill M."/>
            <person name="Hanekom W."/>
            <person name="Mahomed H."/>
            <person name="Mcshane H."/>
        </authorList>
    </citation>
    <scope>NUCLEOTIDE SEQUENCE [LARGE SCALE GENOMIC DNA]</scope>
    <source>
        <strain evidence="8">852002-10433_SCH5171157</strain>
    </source>
</reference>
<name>A0A1A0VPY7_MYCPR</name>
<dbReference type="Pfam" id="PF09678">
    <property type="entry name" value="Caa3_CtaG"/>
    <property type="match status" value="1"/>
</dbReference>
<sequence length="667" mass="71226">MAATFGSVPRRKAGSTMARVRMSTAAGVWRERLTLLGIVAGCTVVLSMSGAHLGAQRLAAAGIADPGTATSAARLLGHWAGTLAAVLCVGALVWIVTTATPREDGRIDAASFPVHLLVERIAIFWACCATAMIVISASADAGIPIGRLVAGPGLGSTIAASEVARGWCVTAICALVLAVGVRFTLRWMGHCVALLPALIGVIAVPVTGNAGQGPDHDIATSAVIVFSVAMAVWTGTKIVSALLQDVVFRRRIQALQLTCGAVTIVYGALLATLMLGGLPILGSAYGRAVVVAGVLLVLVWAGDGVLLLARRTPSRLVNSVSAAAMIVVTAAVALAANSVPPRFTVHEFTTWDVFLGYQLDAPPNPVSLITEWRFDPLIGTAAIVLALGYLVAVVRLRRRGDQWPVGRTIAWSLGCLALLITTSSGVRAYGSAMFSVHMGEHMALNMFVPVLLVLGAPVTLALRVLPSAPKGKTPGPREWLVWFVHAPVTRFLSHPVTAFLLFVGSLYLVYFTPLFDTLIRYHWGHEFMSVHFLLTGYLYYWGIIGIDPGPRRLPFLGRLGLLFAVMPFHAFFGIATMTMTSSLGESFYRSVNLPWLQSISDDQHMGGAIAWGSSELPVVIVVIALVAQWARQDRRAGAREDRHSDRGYDDELDAYNAMLSELARNRR</sequence>
<dbReference type="Proteomes" id="UP000094008">
    <property type="component" value="Unassembled WGS sequence"/>
</dbReference>
<keyword evidence="2" id="KW-1003">Cell membrane</keyword>
<feature type="transmembrane region" description="Helical" evidence="6">
    <location>
        <begin position="377"/>
        <end position="396"/>
    </location>
</feature>
<feature type="transmembrane region" description="Helical" evidence="6">
    <location>
        <begin position="218"/>
        <end position="243"/>
    </location>
</feature>
<comment type="subcellular location">
    <subcellularLocation>
        <location evidence="1">Cell membrane</location>
        <topology evidence="1">Multi-pass membrane protein</topology>
    </subcellularLocation>
</comment>
<evidence type="ECO:0000256" key="5">
    <source>
        <dbReference type="ARBA" id="ARBA00023136"/>
    </source>
</evidence>
<proteinExistence type="predicted"/>
<evidence type="ECO:0000313" key="7">
    <source>
        <dbReference type="EMBL" id="OBB85283.1"/>
    </source>
</evidence>
<feature type="transmembrane region" description="Helical" evidence="6">
    <location>
        <begin position="187"/>
        <end position="206"/>
    </location>
</feature>
<feature type="transmembrane region" description="Helical" evidence="6">
    <location>
        <begin position="496"/>
        <end position="515"/>
    </location>
</feature>
<evidence type="ECO:0000313" key="8">
    <source>
        <dbReference type="Proteomes" id="UP000094008"/>
    </source>
</evidence>
<evidence type="ECO:0008006" key="9">
    <source>
        <dbReference type="Google" id="ProtNLM"/>
    </source>
</evidence>
<evidence type="ECO:0000256" key="3">
    <source>
        <dbReference type="ARBA" id="ARBA00022692"/>
    </source>
</evidence>
<organism evidence="7 8">
    <name type="scientific">Mycolicibacterium peregrinum</name>
    <name type="common">Mycobacterium peregrinum</name>
    <dbReference type="NCBI Taxonomy" id="43304"/>
    <lineage>
        <taxon>Bacteria</taxon>
        <taxon>Bacillati</taxon>
        <taxon>Actinomycetota</taxon>
        <taxon>Actinomycetes</taxon>
        <taxon>Mycobacteriales</taxon>
        <taxon>Mycobacteriaceae</taxon>
        <taxon>Mycolicibacterium</taxon>
    </lineage>
</organism>
<dbReference type="GO" id="GO:0005886">
    <property type="term" value="C:plasma membrane"/>
    <property type="evidence" value="ECO:0007669"/>
    <property type="project" value="UniProtKB-SubCell"/>
</dbReference>
<keyword evidence="3 6" id="KW-0812">Transmembrane</keyword>
<comment type="caution">
    <text evidence="7">The sequence shown here is derived from an EMBL/GenBank/DDBJ whole genome shotgun (WGS) entry which is preliminary data.</text>
</comment>
<dbReference type="AlphaFoldDB" id="A0A1A0VPY7"/>
<gene>
    <name evidence="7" type="ORF">A5779_04300</name>
</gene>
<evidence type="ECO:0000256" key="6">
    <source>
        <dbReference type="SAM" id="Phobius"/>
    </source>
</evidence>
<evidence type="ECO:0000256" key="4">
    <source>
        <dbReference type="ARBA" id="ARBA00022989"/>
    </source>
</evidence>
<dbReference type="InterPro" id="IPR019108">
    <property type="entry name" value="Caa3_assmbl_CtaG-rel"/>
</dbReference>
<keyword evidence="5 6" id="KW-0472">Membrane</keyword>
<feature type="transmembrane region" description="Helical" evidence="6">
    <location>
        <begin position="284"/>
        <end position="309"/>
    </location>
</feature>
<feature type="transmembrane region" description="Helical" evidence="6">
    <location>
        <begin position="604"/>
        <end position="627"/>
    </location>
</feature>
<feature type="transmembrane region" description="Helical" evidence="6">
    <location>
        <begin position="316"/>
        <end position="336"/>
    </location>
</feature>
<feature type="transmembrane region" description="Helical" evidence="6">
    <location>
        <begin position="255"/>
        <end position="278"/>
    </location>
</feature>
<feature type="transmembrane region" description="Helical" evidence="6">
    <location>
        <begin position="408"/>
        <end position="430"/>
    </location>
</feature>
<feature type="transmembrane region" description="Helical" evidence="6">
    <location>
        <begin position="559"/>
        <end position="584"/>
    </location>
</feature>
<feature type="transmembrane region" description="Helical" evidence="6">
    <location>
        <begin position="163"/>
        <end position="180"/>
    </location>
</feature>
<accession>A0A1A0VPY7</accession>
<feature type="transmembrane region" description="Helical" evidence="6">
    <location>
        <begin position="442"/>
        <end position="462"/>
    </location>
</feature>
<dbReference type="EMBL" id="LZSY01000146">
    <property type="protein sequence ID" value="OBB85283.1"/>
    <property type="molecule type" value="Genomic_DNA"/>
</dbReference>
<keyword evidence="4 6" id="KW-1133">Transmembrane helix</keyword>
<evidence type="ECO:0000256" key="2">
    <source>
        <dbReference type="ARBA" id="ARBA00022475"/>
    </source>
</evidence>
<protein>
    <recommendedName>
        <fullName evidence="9">Cytochrome c oxidase assembly protein</fullName>
    </recommendedName>
</protein>
<evidence type="ECO:0000256" key="1">
    <source>
        <dbReference type="ARBA" id="ARBA00004651"/>
    </source>
</evidence>
<feature type="transmembrane region" description="Helical" evidence="6">
    <location>
        <begin position="527"/>
        <end position="547"/>
    </location>
</feature>
<feature type="transmembrane region" description="Helical" evidence="6">
    <location>
        <begin position="80"/>
        <end position="100"/>
    </location>
</feature>